<evidence type="ECO:0000259" key="1">
    <source>
        <dbReference type="Pfam" id="PF00534"/>
    </source>
</evidence>
<dbReference type="STRING" id="1654360.EA58_00530"/>
<evidence type="ECO:0000313" key="3">
    <source>
        <dbReference type="EMBL" id="KDM93389.1"/>
    </source>
</evidence>
<evidence type="ECO:0000313" key="4">
    <source>
        <dbReference type="Proteomes" id="UP000027192"/>
    </source>
</evidence>
<dbReference type="InterPro" id="IPR028098">
    <property type="entry name" value="Glyco_trans_4-like_N"/>
</dbReference>
<reference evidence="3 4" key="1">
    <citation type="submission" date="2014-04" db="EMBL/GenBank/DDBJ databases">
        <title>Draft genome sequence of Photobacterium halotolerans S2753: a solonamide, ngercheumicin and holomycin producer.</title>
        <authorList>
            <person name="Machado H.R."/>
            <person name="Gram L."/>
        </authorList>
    </citation>
    <scope>NUCLEOTIDE SEQUENCE [LARGE SCALE GENOMIC DNA]</scope>
    <source>
        <strain evidence="3 4">S2753</strain>
    </source>
</reference>
<dbReference type="CDD" id="cd03801">
    <property type="entry name" value="GT4_PimA-like"/>
    <property type="match status" value="1"/>
</dbReference>
<name>A0A066RSQ8_9GAMM</name>
<dbReference type="PANTHER" id="PTHR12526">
    <property type="entry name" value="GLYCOSYLTRANSFERASE"/>
    <property type="match status" value="1"/>
</dbReference>
<dbReference type="Gene3D" id="3.40.50.2000">
    <property type="entry name" value="Glycogen Phosphorylase B"/>
    <property type="match status" value="2"/>
</dbReference>
<evidence type="ECO:0000259" key="2">
    <source>
        <dbReference type="Pfam" id="PF13439"/>
    </source>
</evidence>
<sequence length="423" mass="47333">MNRESNKTKTILFVHYGDEGIRGSERCLLNLFAHLDRQAYTPVLWCNSQELAMAARAMGVACHATPFSLLLGWGKPKFRLYGWWQLVRAGQRLIQSYRADVVHCNSGAPCQWMHWAARWCQTPMLVHLHAHYSLRDRLSLGLYQAPLLVGVSDYVLSPFMQEGFSPDQCQIIPNGLDIQALEAVEAFPFRSTLGIPEHAIVLGYAGAMLMEKGIDHLLNVTHRLIAKGYPVHLVLLGEGRDQQTFEAMAEKLNIHDRVHFAGQQADAIAWMKGGMDIYVSSAHSESFGLALAEASLAGLPVVVNQIGGVGSVIKDQITGLLAATNNEVDLLAKIETLLSDPNLRQRLGASGQNNVRENLTIEKYCQSFEALYDVLASNTDAFPRLHKDWHLRAMSRGILNFRPNRLTRFQAQRWLEEPCHGEK</sequence>
<dbReference type="SUPFAM" id="SSF53756">
    <property type="entry name" value="UDP-Glycosyltransferase/glycogen phosphorylase"/>
    <property type="match status" value="1"/>
</dbReference>
<accession>A0A066RSQ8</accession>
<dbReference type="InterPro" id="IPR001296">
    <property type="entry name" value="Glyco_trans_1"/>
</dbReference>
<dbReference type="EMBL" id="JMIB01000002">
    <property type="protein sequence ID" value="KDM93389.1"/>
    <property type="molecule type" value="Genomic_DNA"/>
</dbReference>
<organism evidence="3 4">
    <name type="scientific">Photobacterium galatheae</name>
    <dbReference type="NCBI Taxonomy" id="1654360"/>
    <lineage>
        <taxon>Bacteria</taxon>
        <taxon>Pseudomonadati</taxon>
        <taxon>Pseudomonadota</taxon>
        <taxon>Gammaproteobacteria</taxon>
        <taxon>Vibrionales</taxon>
        <taxon>Vibrionaceae</taxon>
        <taxon>Photobacterium</taxon>
    </lineage>
</organism>
<dbReference type="AlphaFoldDB" id="A0A066RSQ8"/>
<evidence type="ECO:0008006" key="5">
    <source>
        <dbReference type="Google" id="ProtNLM"/>
    </source>
</evidence>
<dbReference type="GO" id="GO:0016757">
    <property type="term" value="F:glycosyltransferase activity"/>
    <property type="evidence" value="ECO:0007669"/>
    <property type="project" value="InterPro"/>
</dbReference>
<dbReference type="Pfam" id="PF13439">
    <property type="entry name" value="Glyco_transf_4"/>
    <property type="match status" value="1"/>
</dbReference>
<dbReference type="Pfam" id="PF00534">
    <property type="entry name" value="Glycos_transf_1"/>
    <property type="match status" value="1"/>
</dbReference>
<comment type="caution">
    <text evidence="3">The sequence shown here is derived from an EMBL/GenBank/DDBJ whole genome shotgun (WGS) entry which is preliminary data.</text>
</comment>
<proteinExistence type="predicted"/>
<feature type="domain" description="Glycosyl transferase family 1" evidence="1">
    <location>
        <begin position="191"/>
        <end position="352"/>
    </location>
</feature>
<dbReference type="GO" id="GO:1901135">
    <property type="term" value="P:carbohydrate derivative metabolic process"/>
    <property type="evidence" value="ECO:0007669"/>
    <property type="project" value="UniProtKB-ARBA"/>
</dbReference>
<keyword evidence="4" id="KW-1185">Reference proteome</keyword>
<dbReference type="Proteomes" id="UP000027192">
    <property type="component" value="Unassembled WGS sequence"/>
</dbReference>
<feature type="domain" description="Glycosyltransferase subfamily 4-like N-terminal" evidence="2">
    <location>
        <begin position="22"/>
        <end position="179"/>
    </location>
</feature>
<protein>
    <recommendedName>
        <fullName evidence="5">Glycosyl transferase</fullName>
    </recommendedName>
</protein>
<gene>
    <name evidence="3" type="ORF">EA58_00530</name>
</gene>
<dbReference type="RefSeq" id="WP_051641803.1">
    <property type="nucleotide sequence ID" value="NZ_JMIB01000002.1"/>
</dbReference>